<evidence type="ECO:0000256" key="1">
    <source>
        <dbReference type="SAM" id="MobiDB-lite"/>
    </source>
</evidence>
<feature type="compositionally biased region" description="Polar residues" evidence="1">
    <location>
        <begin position="13"/>
        <end position="42"/>
    </location>
</feature>
<proteinExistence type="predicted"/>
<name>A0A423WZG3_9PEZI</name>
<dbReference type="Proteomes" id="UP000283895">
    <property type="component" value="Unassembled WGS sequence"/>
</dbReference>
<reference evidence="2 3" key="1">
    <citation type="submission" date="2015-09" db="EMBL/GenBank/DDBJ databases">
        <title>Host preference determinants of Valsa canker pathogens revealed by comparative genomics.</title>
        <authorList>
            <person name="Yin Z."/>
            <person name="Huang L."/>
        </authorList>
    </citation>
    <scope>NUCLEOTIDE SEQUENCE [LARGE SCALE GENOMIC DNA]</scope>
    <source>
        <strain evidence="2 3">03-1</strain>
    </source>
</reference>
<feature type="region of interest" description="Disordered" evidence="1">
    <location>
        <begin position="1"/>
        <end position="54"/>
    </location>
</feature>
<protein>
    <submittedName>
        <fullName evidence="2">Uncharacterized protein</fullName>
    </submittedName>
</protein>
<evidence type="ECO:0000313" key="2">
    <source>
        <dbReference type="EMBL" id="ROW08950.1"/>
    </source>
</evidence>
<dbReference type="EMBL" id="LKEA01000005">
    <property type="protein sequence ID" value="ROW08950.1"/>
    <property type="molecule type" value="Genomic_DNA"/>
</dbReference>
<dbReference type="AlphaFoldDB" id="A0A423WZG3"/>
<organism evidence="2 3">
    <name type="scientific">Cytospora schulzeri</name>
    <dbReference type="NCBI Taxonomy" id="448051"/>
    <lineage>
        <taxon>Eukaryota</taxon>
        <taxon>Fungi</taxon>
        <taxon>Dikarya</taxon>
        <taxon>Ascomycota</taxon>
        <taxon>Pezizomycotina</taxon>
        <taxon>Sordariomycetes</taxon>
        <taxon>Sordariomycetidae</taxon>
        <taxon>Diaporthales</taxon>
        <taxon>Cytosporaceae</taxon>
        <taxon>Cytospora</taxon>
    </lineage>
</organism>
<sequence length="54" mass="5974">MRDSSFRTHDSSLDSPGNGSQRIDSTFSNQQADHSVQQTRSRLPQDIILVATNA</sequence>
<evidence type="ECO:0000313" key="3">
    <source>
        <dbReference type="Proteomes" id="UP000283895"/>
    </source>
</evidence>
<feature type="compositionally biased region" description="Basic and acidic residues" evidence="1">
    <location>
        <begin position="1"/>
        <end position="12"/>
    </location>
</feature>
<keyword evidence="3" id="KW-1185">Reference proteome</keyword>
<accession>A0A423WZG3</accession>
<comment type="caution">
    <text evidence="2">The sequence shown here is derived from an EMBL/GenBank/DDBJ whole genome shotgun (WGS) entry which is preliminary data.</text>
</comment>
<gene>
    <name evidence="2" type="ORF">VMCG_02718</name>
</gene>